<protein>
    <submittedName>
        <fullName evidence="1">Uncharacterized protein</fullName>
    </submittedName>
</protein>
<evidence type="ECO:0000313" key="2">
    <source>
        <dbReference type="Proteomes" id="UP001215598"/>
    </source>
</evidence>
<sequence>MAEGLATALKPSQGLKLIQSVAMTRLCHWLNWVATCRLTRLELRIRTNENGLPLPQFTSVLTFTGPTEVTVDIAQTLDLRTFTRLRRLHIGPLFLSSELNKWQNSGLPSILRSITSHISTQLTLEIDDEVRYPARYFQSHPSTWSLLDRLLVEKVHPVHPSQPSPSLAVCFSFAKPPLAKESHVRVVRTPRRFELAATEIREAFAQLHALGGSTFASTP</sequence>
<reference evidence="1" key="1">
    <citation type="submission" date="2023-03" db="EMBL/GenBank/DDBJ databases">
        <title>Massive genome expansion in bonnet fungi (Mycena s.s.) driven by repeated elements and novel gene families across ecological guilds.</title>
        <authorList>
            <consortium name="Lawrence Berkeley National Laboratory"/>
            <person name="Harder C.B."/>
            <person name="Miyauchi S."/>
            <person name="Viragh M."/>
            <person name="Kuo A."/>
            <person name="Thoen E."/>
            <person name="Andreopoulos B."/>
            <person name="Lu D."/>
            <person name="Skrede I."/>
            <person name="Drula E."/>
            <person name="Henrissat B."/>
            <person name="Morin E."/>
            <person name="Kohler A."/>
            <person name="Barry K."/>
            <person name="LaButti K."/>
            <person name="Morin E."/>
            <person name="Salamov A."/>
            <person name="Lipzen A."/>
            <person name="Mereny Z."/>
            <person name="Hegedus B."/>
            <person name="Baldrian P."/>
            <person name="Stursova M."/>
            <person name="Weitz H."/>
            <person name="Taylor A."/>
            <person name="Grigoriev I.V."/>
            <person name="Nagy L.G."/>
            <person name="Martin F."/>
            <person name="Kauserud H."/>
        </authorList>
    </citation>
    <scope>NUCLEOTIDE SEQUENCE</scope>
    <source>
        <strain evidence="1">CBHHK182m</strain>
    </source>
</reference>
<dbReference type="EMBL" id="JARKIB010000039">
    <property type="protein sequence ID" value="KAJ7759570.1"/>
    <property type="molecule type" value="Genomic_DNA"/>
</dbReference>
<dbReference type="AlphaFoldDB" id="A0AAD7J8M5"/>
<dbReference type="Proteomes" id="UP001215598">
    <property type="component" value="Unassembled WGS sequence"/>
</dbReference>
<proteinExistence type="predicted"/>
<gene>
    <name evidence="1" type="ORF">B0H16DRAFT_1720362</name>
</gene>
<name>A0AAD7J8M5_9AGAR</name>
<accession>A0AAD7J8M5</accession>
<keyword evidence="2" id="KW-1185">Reference proteome</keyword>
<organism evidence="1 2">
    <name type="scientific">Mycena metata</name>
    <dbReference type="NCBI Taxonomy" id="1033252"/>
    <lineage>
        <taxon>Eukaryota</taxon>
        <taxon>Fungi</taxon>
        <taxon>Dikarya</taxon>
        <taxon>Basidiomycota</taxon>
        <taxon>Agaricomycotina</taxon>
        <taxon>Agaricomycetes</taxon>
        <taxon>Agaricomycetidae</taxon>
        <taxon>Agaricales</taxon>
        <taxon>Marasmiineae</taxon>
        <taxon>Mycenaceae</taxon>
        <taxon>Mycena</taxon>
    </lineage>
</organism>
<comment type="caution">
    <text evidence="1">The sequence shown here is derived from an EMBL/GenBank/DDBJ whole genome shotgun (WGS) entry which is preliminary data.</text>
</comment>
<evidence type="ECO:0000313" key="1">
    <source>
        <dbReference type="EMBL" id="KAJ7759570.1"/>
    </source>
</evidence>